<comment type="caution">
    <text evidence="5">The sequence shown here is derived from an EMBL/GenBank/DDBJ whole genome shotgun (WGS) entry which is preliminary data.</text>
</comment>
<dbReference type="Gene3D" id="1.10.4040.10">
    <property type="entry name" value="Penicillinase repressor domain"/>
    <property type="match status" value="1"/>
</dbReference>
<reference evidence="5" key="1">
    <citation type="submission" date="2023-03" db="EMBL/GenBank/DDBJ databases">
        <authorList>
            <person name="Steffen K."/>
            <person name="Cardenas P."/>
        </authorList>
    </citation>
    <scope>NUCLEOTIDE SEQUENCE</scope>
</reference>
<comment type="similarity">
    <text evidence="1">Belongs to the BlaI transcriptional regulatory family.</text>
</comment>
<dbReference type="EMBL" id="CASHTH010004197">
    <property type="protein sequence ID" value="CAI8054591.1"/>
    <property type="molecule type" value="Genomic_DNA"/>
</dbReference>
<dbReference type="SUPFAM" id="SSF46785">
    <property type="entry name" value="Winged helix' DNA-binding domain"/>
    <property type="match status" value="1"/>
</dbReference>
<dbReference type="InterPro" id="IPR005650">
    <property type="entry name" value="BlaI_family"/>
</dbReference>
<dbReference type="Gene3D" id="1.10.10.10">
    <property type="entry name" value="Winged helix-like DNA-binding domain superfamily/Winged helix DNA-binding domain"/>
    <property type="match status" value="1"/>
</dbReference>
<dbReference type="AlphaFoldDB" id="A0AA35TX01"/>
<protein>
    <submittedName>
        <fullName evidence="5">Penicillinase repressor</fullName>
    </submittedName>
</protein>
<name>A0AA35TX01_GEOBA</name>
<evidence type="ECO:0000256" key="4">
    <source>
        <dbReference type="ARBA" id="ARBA00023163"/>
    </source>
</evidence>
<keyword evidence="2" id="KW-0805">Transcription regulation</keyword>
<evidence type="ECO:0000313" key="6">
    <source>
        <dbReference type="Proteomes" id="UP001174909"/>
    </source>
</evidence>
<evidence type="ECO:0000256" key="2">
    <source>
        <dbReference type="ARBA" id="ARBA00023015"/>
    </source>
</evidence>
<keyword evidence="3" id="KW-0238">DNA-binding</keyword>
<evidence type="ECO:0000313" key="5">
    <source>
        <dbReference type="EMBL" id="CAI8054591.1"/>
    </source>
</evidence>
<dbReference type="PIRSF" id="PIRSF019455">
    <property type="entry name" value="CopR_AtkY"/>
    <property type="match status" value="1"/>
</dbReference>
<dbReference type="GO" id="GO:0003677">
    <property type="term" value="F:DNA binding"/>
    <property type="evidence" value="ECO:0007669"/>
    <property type="project" value="UniProtKB-KW"/>
</dbReference>
<proteinExistence type="inferred from homology"/>
<organism evidence="5 6">
    <name type="scientific">Geodia barretti</name>
    <name type="common">Barrett's horny sponge</name>
    <dbReference type="NCBI Taxonomy" id="519541"/>
    <lineage>
        <taxon>Eukaryota</taxon>
        <taxon>Metazoa</taxon>
        <taxon>Porifera</taxon>
        <taxon>Demospongiae</taxon>
        <taxon>Heteroscleromorpha</taxon>
        <taxon>Tetractinellida</taxon>
        <taxon>Astrophorina</taxon>
        <taxon>Geodiidae</taxon>
        <taxon>Geodia</taxon>
    </lineage>
</organism>
<evidence type="ECO:0000256" key="3">
    <source>
        <dbReference type="ARBA" id="ARBA00023125"/>
    </source>
</evidence>
<dbReference type="Pfam" id="PF03965">
    <property type="entry name" value="Penicillinase_R"/>
    <property type="match status" value="1"/>
</dbReference>
<dbReference type="InterPro" id="IPR036390">
    <property type="entry name" value="WH_DNA-bd_sf"/>
</dbReference>
<gene>
    <name evidence="5" type="ORF">GBAR_LOCUS29783</name>
</gene>
<accession>A0AA35TX01</accession>
<keyword evidence="4" id="KW-0804">Transcription</keyword>
<dbReference type="GO" id="GO:0045892">
    <property type="term" value="P:negative regulation of DNA-templated transcription"/>
    <property type="evidence" value="ECO:0007669"/>
    <property type="project" value="InterPro"/>
</dbReference>
<dbReference type="Proteomes" id="UP001174909">
    <property type="component" value="Unassembled WGS sequence"/>
</dbReference>
<keyword evidence="6" id="KW-1185">Reference proteome</keyword>
<dbReference type="InterPro" id="IPR036388">
    <property type="entry name" value="WH-like_DNA-bd_sf"/>
</dbReference>
<sequence length="138" mass="15636">MKTKKLHHLELEVMKAVWKQGEATVNDVLDNIDRKLAYTTVATTMKSLEKKGLLSHQVDGRTFVYQPLVNEADITHSMLNDLLENLFDNSAEKLVNTLLEVRQTSSAELNRLQELINDYQPETEELSGTQYAKGGTDD</sequence>
<evidence type="ECO:0000256" key="1">
    <source>
        <dbReference type="ARBA" id="ARBA00011046"/>
    </source>
</evidence>